<dbReference type="Pfam" id="PF00023">
    <property type="entry name" value="Ank"/>
    <property type="match status" value="1"/>
</dbReference>
<dbReference type="AlphaFoldDB" id="A2DW52"/>
<dbReference type="SMR" id="A2DW52"/>
<feature type="repeat" description="ANK" evidence="1">
    <location>
        <begin position="344"/>
        <end position="376"/>
    </location>
</feature>
<name>A2DW52_TRIV3</name>
<dbReference type="InterPro" id="IPR020683">
    <property type="entry name" value="DUF3447"/>
</dbReference>
<dbReference type="RefSeq" id="XP_001327576.1">
    <property type="nucleotide sequence ID" value="XM_001327541.1"/>
</dbReference>
<evidence type="ECO:0000259" key="2">
    <source>
        <dbReference type="Pfam" id="PF11929"/>
    </source>
</evidence>
<feature type="repeat" description="ANK" evidence="1">
    <location>
        <begin position="443"/>
        <end position="475"/>
    </location>
</feature>
<dbReference type="PROSITE" id="PS50297">
    <property type="entry name" value="ANK_REP_REGION"/>
    <property type="match status" value="6"/>
</dbReference>
<dbReference type="InterPro" id="IPR036770">
    <property type="entry name" value="Ankyrin_rpt-contain_sf"/>
</dbReference>
<dbReference type="STRING" id="5722.A2DW52"/>
<dbReference type="Proteomes" id="UP000001542">
    <property type="component" value="Unassembled WGS sequence"/>
</dbReference>
<dbReference type="VEuPathDB" id="TrichDB:TVAG_224290"/>
<accession>A2DW52</accession>
<dbReference type="Pfam" id="PF12796">
    <property type="entry name" value="Ank_2"/>
    <property type="match status" value="1"/>
</dbReference>
<feature type="repeat" description="ANK" evidence="1">
    <location>
        <begin position="377"/>
        <end position="409"/>
    </location>
</feature>
<dbReference type="InterPro" id="IPR002110">
    <property type="entry name" value="Ankyrin_rpt"/>
</dbReference>
<dbReference type="VEuPathDB" id="TrichDB:TVAGG3_0804810"/>
<dbReference type="PRINTS" id="PR01415">
    <property type="entry name" value="ANKYRIN"/>
</dbReference>
<dbReference type="InParanoid" id="A2DW52"/>
<dbReference type="Gene3D" id="1.25.40.20">
    <property type="entry name" value="Ankyrin repeat-containing domain"/>
    <property type="match status" value="1"/>
</dbReference>
<evidence type="ECO:0000256" key="1">
    <source>
        <dbReference type="PROSITE-ProRule" id="PRU00023"/>
    </source>
</evidence>
<proteinExistence type="predicted"/>
<feature type="repeat" description="ANK" evidence="1">
    <location>
        <begin position="410"/>
        <end position="442"/>
    </location>
</feature>
<keyword evidence="1" id="KW-0040">ANK repeat</keyword>
<dbReference type="Pfam" id="PF13857">
    <property type="entry name" value="Ank_5"/>
    <property type="match status" value="1"/>
</dbReference>
<dbReference type="PROSITE" id="PS50088">
    <property type="entry name" value="ANK_REPEAT"/>
    <property type="match status" value="6"/>
</dbReference>
<organism evidence="3 4">
    <name type="scientific">Trichomonas vaginalis (strain ATCC PRA-98 / G3)</name>
    <dbReference type="NCBI Taxonomy" id="412133"/>
    <lineage>
        <taxon>Eukaryota</taxon>
        <taxon>Metamonada</taxon>
        <taxon>Parabasalia</taxon>
        <taxon>Trichomonadida</taxon>
        <taxon>Trichomonadidae</taxon>
        <taxon>Trichomonas</taxon>
    </lineage>
</organism>
<dbReference type="SMART" id="SM00248">
    <property type="entry name" value="ANK"/>
    <property type="match status" value="9"/>
</dbReference>
<feature type="repeat" description="ANK" evidence="1">
    <location>
        <begin position="476"/>
        <end position="508"/>
    </location>
</feature>
<protein>
    <submittedName>
        <fullName evidence="3">Ankyrin repeat protein, putative</fullName>
    </submittedName>
</protein>
<dbReference type="KEGG" id="tva:4773356"/>
<dbReference type="PANTHER" id="PTHR24182:SF13">
    <property type="entry name" value="LD18443P"/>
    <property type="match status" value="1"/>
</dbReference>
<reference evidence="3" key="1">
    <citation type="submission" date="2006-10" db="EMBL/GenBank/DDBJ databases">
        <authorList>
            <person name="Amadeo P."/>
            <person name="Zhao Q."/>
            <person name="Wortman J."/>
            <person name="Fraser-Liggett C."/>
            <person name="Carlton J."/>
        </authorList>
    </citation>
    <scope>NUCLEOTIDE SEQUENCE</scope>
    <source>
        <strain evidence="3">G3</strain>
    </source>
</reference>
<dbReference type="Pfam" id="PF13606">
    <property type="entry name" value="Ank_3"/>
    <property type="match status" value="1"/>
</dbReference>
<feature type="repeat" description="ANK" evidence="1">
    <location>
        <begin position="311"/>
        <end position="343"/>
    </location>
</feature>
<reference evidence="3" key="2">
    <citation type="journal article" date="2007" name="Science">
        <title>Draft genome sequence of the sexually transmitted pathogen Trichomonas vaginalis.</title>
        <authorList>
            <person name="Carlton J.M."/>
            <person name="Hirt R.P."/>
            <person name="Silva J.C."/>
            <person name="Delcher A.L."/>
            <person name="Schatz M."/>
            <person name="Zhao Q."/>
            <person name="Wortman J.R."/>
            <person name="Bidwell S.L."/>
            <person name="Alsmark U.C.M."/>
            <person name="Besteiro S."/>
            <person name="Sicheritz-Ponten T."/>
            <person name="Noel C.J."/>
            <person name="Dacks J.B."/>
            <person name="Foster P.G."/>
            <person name="Simillion C."/>
            <person name="Van de Peer Y."/>
            <person name="Miranda-Saavedra D."/>
            <person name="Barton G.J."/>
            <person name="Westrop G.D."/>
            <person name="Mueller S."/>
            <person name="Dessi D."/>
            <person name="Fiori P.L."/>
            <person name="Ren Q."/>
            <person name="Paulsen I."/>
            <person name="Zhang H."/>
            <person name="Bastida-Corcuera F.D."/>
            <person name="Simoes-Barbosa A."/>
            <person name="Brown M.T."/>
            <person name="Hayes R.D."/>
            <person name="Mukherjee M."/>
            <person name="Okumura C.Y."/>
            <person name="Schneider R."/>
            <person name="Smith A.J."/>
            <person name="Vanacova S."/>
            <person name="Villalvazo M."/>
            <person name="Haas B.J."/>
            <person name="Pertea M."/>
            <person name="Feldblyum T.V."/>
            <person name="Utterback T.R."/>
            <person name="Shu C.L."/>
            <person name="Osoegawa K."/>
            <person name="de Jong P.J."/>
            <person name="Hrdy I."/>
            <person name="Horvathova L."/>
            <person name="Zubacova Z."/>
            <person name="Dolezal P."/>
            <person name="Malik S.B."/>
            <person name="Logsdon J.M. Jr."/>
            <person name="Henze K."/>
            <person name="Gupta A."/>
            <person name="Wang C.C."/>
            <person name="Dunne R.L."/>
            <person name="Upcroft J.A."/>
            <person name="Upcroft P."/>
            <person name="White O."/>
            <person name="Salzberg S.L."/>
            <person name="Tang P."/>
            <person name="Chiu C.-H."/>
            <person name="Lee Y.-S."/>
            <person name="Embley T.M."/>
            <person name="Coombs G.H."/>
            <person name="Mottram J.C."/>
            <person name="Tachezy J."/>
            <person name="Fraser-Liggett C.M."/>
            <person name="Johnson P.J."/>
        </authorList>
    </citation>
    <scope>NUCLEOTIDE SEQUENCE [LARGE SCALE GENOMIC DNA]</scope>
    <source>
        <strain evidence="3">G3</strain>
    </source>
</reference>
<keyword evidence="4" id="KW-1185">Reference proteome</keyword>
<dbReference type="SUPFAM" id="SSF48403">
    <property type="entry name" value="Ankyrin repeat"/>
    <property type="match status" value="1"/>
</dbReference>
<evidence type="ECO:0000313" key="4">
    <source>
        <dbReference type="Proteomes" id="UP000001542"/>
    </source>
</evidence>
<dbReference type="Pfam" id="PF11929">
    <property type="entry name" value="DUF3447"/>
    <property type="match status" value="1"/>
</dbReference>
<gene>
    <name evidence="3" type="ORF">TVAG_224290</name>
</gene>
<dbReference type="eggNOG" id="KOG4177">
    <property type="taxonomic scope" value="Eukaryota"/>
</dbReference>
<dbReference type="EMBL" id="DS113257">
    <property type="protein sequence ID" value="EAY15353.1"/>
    <property type="molecule type" value="Genomic_DNA"/>
</dbReference>
<feature type="domain" description="DUF3447" evidence="2">
    <location>
        <begin position="196"/>
        <end position="271"/>
    </location>
</feature>
<sequence>MEKWNFAELMEINKDYIDAFDSLYRLKTFDSDKIDQIYNKIKNVLIESKMFPPSIICEIISSIIKYNNRYLKSYWALFKKIYEEYQPKDIKHVSSVFDYFVFKEYGIVFNESHKDKFRNYESQNLSLEVHEKNTIYRAIMEDDLISFIMFTERDGFDDQQKLKNKLYKHGFRHYSLLDICCYYGSVNCFKLLRTKFNSKITMSSLEFSFLGGNPDIMSECLKVQKPLLSSTEYAIVSHNIDFISFLVNEYRLSINLYLCCDYYNLPAFLMYCDQKHLIGSCFVLSPAFRNLSFCDYLLSHYSININNRDWSGRTVLNTAILYNVKEAVEFLISRGIDVNLYYKNSTNYLQYAATYNRKEIAEILISHGIDINMKDSQGKTAIHYAAQCGGKETLEYLISQGMDINEKDLTESTPLLVSAEKNSTETAVVLISHGVDVNAKNELGQSALHYAAHFNNTIIAEALISHGADVNSRNLEQETPLHIAAKGNSQEMIKFLVSNGADINAEANSYKTPLDYAKKSFEDAANLLISLGADDALYFDDFAGLLEPPF</sequence>
<dbReference type="PANTHER" id="PTHR24182">
    <property type="entry name" value="ANKYRIN REPEAT AND SOCS BOX CONTAINING 4"/>
    <property type="match status" value="1"/>
</dbReference>
<evidence type="ECO:0000313" key="3">
    <source>
        <dbReference type="EMBL" id="EAY15353.1"/>
    </source>
</evidence>